<evidence type="ECO:0000256" key="3">
    <source>
        <dbReference type="PROSITE-ProRule" id="PRU00284"/>
    </source>
</evidence>
<feature type="domain" description="HAMP" evidence="6">
    <location>
        <begin position="230"/>
        <end position="284"/>
    </location>
</feature>
<dbReference type="PROSITE" id="PS50111">
    <property type="entry name" value="CHEMOTAXIS_TRANSDUC_2"/>
    <property type="match status" value="1"/>
</dbReference>
<comment type="similarity">
    <text evidence="2">Belongs to the methyl-accepting chemotaxis (MCP) protein family.</text>
</comment>
<evidence type="ECO:0000313" key="7">
    <source>
        <dbReference type="EMBL" id="RZD17943.1"/>
    </source>
</evidence>
<dbReference type="GO" id="GO:0016020">
    <property type="term" value="C:membrane"/>
    <property type="evidence" value="ECO:0007669"/>
    <property type="project" value="InterPro"/>
</dbReference>
<dbReference type="SUPFAM" id="SSF58104">
    <property type="entry name" value="Methyl-accepting chemotaxis protein (MCP) signaling domain"/>
    <property type="match status" value="1"/>
</dbReference>
<feature type="domain" description="Methyl-accepting transducer" evidence="5">
    <location>
        <begin position="289"/>
        <end position="525"/>
    </location>
</feature>
<reference evidence="7 8" key="1">
    <citation type="journal article" date="2019" name="ISME J.">
        <title>Insights into ecological role of a new deltaproteobacterial order Candidatus Acidulodesulfobacterales by metagenomics and metatranscriptomics.</title>
        <authorList>
            <person name="Tan S."/>
            <person name="Liu J."/>
            <person name="Fang Y."/>
            <person name="Hedlund B.P."/>
            <person name="Lian Z.H."/>
            <person name="Huang L.Y."/>
            <person name="Li J.T."/>
            <person name="Huang L.N."/>
            <person name="Li W.J."/>
            <person name="Jiang H.C."/>
            <person name="Dong H.L."/>
            <person name="Shu W.S."/>
        </authorList>
    </citation>
    <scope>NUCLEOTIDE SEQUENCE [LARGE SCALE GENOMIC DNA]</scope>
    <source>
        <strain evidence="7">AP1</strain>
    </source>
</reference>
<dbReference type="AlphaFoldDB" id="A0A519BL11"/>
<dbReference type="GO" id="GO:0007165">
    <property type="term" value="P:signal transduction"/>
    <property type="evidence" value="ECO:0007669"/>
    <property type="project" value="UniProtKB-KW"/>
</dbReference>
<keyword evidence="4" id="KW-0812">Transmembrane</keyword>
<keyword evidence="4" id="KW-0472">Membrane</keyword>
<dbReference type="EMBL" id="SGBB01000018">
    <property type="protein sequence ID" value="RZD17943.1"/>
    <property type="molecule type" value="Genomic_DNA"/>
</dbReference>
<dbReference type="Proteomes" id="UP000319296">
    <property type="component" value="Unassembled WGS sequence"/>
</dbReference>
<evidence type="ECO:0000256" key="1">
    <source>
        <dbReference type="ARBA" id="ARBA00023224"/>
    </source>
</evidence>
<keyword evidence="1 3" id="KW-0807">Transducer</keyword>
<dbReference type="PANTHER" id="PTHR32089">
    <property type="entry name" value="METHYL-ACCEPTING CHEMOTAXIS PROTEIN MCPB"/>
    <property type="match status" value="1"/>
</dbReference>
<dbReference type="InterPro" id="IPR003660">
    <property type="entry name" value="HAMP_dom"/>
</dbReference>
<protein>
    <submittedName>
        <fullName evidence="7">Methyl-accepting chemotaxis protein</fullName>
    </submittedName>
</protein>
<dbReference type="InterPro" id="IPR004089">
    <property type="entry name" value="MCPsignal_dom"/>
</dbReference>
<dbReference type="FunFam" id="1.10.287.950:FF:000001">
    <property type="entry name" value="Methyl-accepting chemotaxis sensory transducer"/>
    <property type="match status" value="1"/>
</dbReference>
<dbReference type="GO" id="GO:0006935">
    <property type="term" value="P:chemotaxis"/>
    <property type="evidence" value="ECO:0007669"/>
    <property type="project" value="UniProtKB-ARBA"/>
</dbReference>
<keyword evidence="4" id="KW-1133">Transmembrane helix</keyword>
<comment type="caution">
    <text evidence="7">The sequence shown here is derived from an EMBL/GenBank/DDBJ whole genome shotgun (WGS) entry which is preliminary data.</text>
</comment>
<dbReference type="CDD" id="cd06225">
    <property type="entry name" value="HAMP"/>
    <property type="match status" value="1"/>
</dbReference>
<dbReference type="Gene3D" id="1.10.287.950">
    <property type="entry name" value="Methyl-accepting chemotaxis protein"/>
    <property type="match status" value="1"/>
</dbReference>
<proteinExistence type="inferred from homology"/>
<dbReference type="SMART" id="SM00283">
    <property type="entry name" value="MA"/>
    <property type="match status" value="1"/>
</dbReference>
<organism evidence="7 8">
    <name type="scientific">Candidatus Acididesulfobacter diazotrophicus</name>
    <dbReference type="NCBI Taxonomy" id="2597226"/>
    <lineage>
        <taxon>Bacteria</taxon>
        <taxon>Deltaproteobacteria</taxon>
        <taxon>Candidatus Acidulodesulfobacterales</taxon>
        <taxon>Candidatus Acididesulfobacter</taxon>
    </lineage>
</organism>
<gene>
    <name evidence="7" type="ORF">EVG15_08660</name>
</gene>
<dbReference type="PANTHER" id="PTHR32089:SF112">
    <property type="entry name" value="LYSOZYME-LIKE PROTEIN-RELATED"/>
    <property type="match status" value="1"/>
</dbReference>
<dbReference type="CDD" id="cd11386">
    <property type="entry name" value="MCP_signal"/>
    <property type="match status" value="1"/>
</dbReference>
<evidence type="ECO:0000259" key="5">
    <source>
        <dbReference type="PROSITE" id="PS50111"/>
    </source>
</evidence>
<name>A0A519BL11_9DELT</name>
<feature type="transmembrane region" description="Helical" evidence="4">
    <location>
        <begin position="205"/>
        <end position="228"/>
    </location>
</feature>
<dbReference type="Pfam" id="PF00015">
    <property type="entry name" value="MCPsignal"/>
    <property type="match status" value="1"/>
</dbReference>
<evidence type="ECO:0000256" key="2">
    <source>
        <dbReference type="ARBA" id="ARBA00029447"/>
    </source>
</evidence>
<evidence type="ECO:0000313" key="8">
    <source>
        <dbReference type="Proteomes" id="UP000319296"/>
    </source>
</evidence>
<evidence type="ECO:0000259" key="6">
    <source>
        <dbReference type="PROSITE" id="PS50885"/>
    </source>
</evidence>
<accession>A0A519BL11</accession>
<sequence length="563" mass="62033">MLVTFKSRLYFAAVLMFFIILAGDFIVIKYINTFRNSSYTQSVVNSTISSLLKIQRNAMGIVYLSKLRKADIKIAKSEKKTFNSSAIDKKIAGLVKEIKMDRVSVLPSINGFYGGFSHENFHTLFGVKKDHIKRPKSYKITAAMLKLREHMAHVRPIMNKLLKNPLKVGPTMKIIYWKKNMDIIIKHLQFVDNTLIVHTTKKIDILLDFFMVLPFLVLVALLLISYYFKKTLLDELDLTIKKIGEVAKGDLRSKIIMNINPKNEIGKLVNHVNTLIDSLSNNVSMISSAVNSISSSGTELTSSSKELEENIMKMKQNGSSILESIKQITLAIMEVAKNSSSGAQEAELTNKATDEGYNAVQNVINEINSIEKAVNKASAVIEQLGASSQRIGEIIAVIDEIADQTNLLALNAAIEAARAGEQGKGFAVVADEVRKLAERTTKATKEITGMVVSIQEDTGKAVESMNYGKEEVKNGVIVAKKAGEQIEAIKELTNKLKDMITLIATAAEEQSTATEEISNSSDSILHSQELAFSSSTQVNEAAASLSKLAVELSNTVNVFKFNL</sequence>
<dbReference type="PROSITE" id="PS50885">
    <property type="entry name" value="HAMP"/>
    <property type="match status" value="1"/>
</dbReference>
<feature type="transmembrane region" description="Helical" evidence="4">
    <location>
        <begin position="12"/>
        <end position="31"/>
    </location>
</feature>
<evidence type="ECO:0000256" key="4">
    <source>
        <dbReference type="SAM" id="Phobius"/>
    </source>
</evidence>